<dbReference type="InterPro" id="IPR043128">
    <property type="entry name" value="Rev_trsase/Diguanyl_cyclase"/>
</dbReference>
<dbReference type="Gene3D" id="3.30.70.270">
    <property type="match status" value="1"/>
</dbReference>
<dbReference type="PROSITE" id="PS50887">
    <property type="entry name" value="GGDEF"/>
    <property type="match status" value="1"/>
</dbReference>
<dbReference type="Pfam" id="PF00990">
    <property type="entry name" value="GGDEF"/>
    <property type="match status" value="1"/>
</dbReference>
<evidence type="ECO:0008006" key="6">
    <source>
        <dbReference type="Google" id="ProtNLM"/>
    </source>
</evidence>
<dbReference type="Proteomes" id="UP000177279">
    <property type="component" value="Unassembled WGS sequence"/>
</dbReference>
<dbReference type="GO" id="GO:0052621">
    <property type="term" value="F:diguanylate cyclase activity"/>
    <property type="evidence" value="ECO:0007669"/>
    <property type="project" value="TreeGrafter"/>
</dbReference>
<dbReference type="PANTHER" id="PTHR45138:SF9">
    <property type="entry name" value="DIGUANYLATE CYCLASE DGCM-RELATED"/>
    <property type="match status" value="1"/>
</dbReference>
<accession>A0A1G2TJ89</accession>
<dbReference type="GO" id="GO:1902201">
    <property type="term" value="P:negative regulation of bacterial-type flagellum-dependent cell motility"/>
    <property type="evidence" value="ECO:0007669"/>
    <property type="project" value="TreeGrafter"/>
</dbReference>
<dbReference type="GO" id="GO:0043709">
    <property type="term" value="P:cell adhesion involved in single-species biofilm formation"/>
    <property type="evidence" value="ECO:0007669"/>
    <property type="project" value="TreeGrafter"/>
</dbReference>
<evidence type="ECO:0000256" key="1">
    <source>
        <dbReference type="PROSITE-ProRule" id="PRU00169"/>
    </source>
</evidence>
<dbReference type="SMART" id="SM00267">
    <property type="entry name" value="GGDEF"/>
    <property type="match status" value="1"/>
</dbReference>
<dbReference type="InterPro" id="IPR000160">
    <property type="entry name" value="GGDEF_dom"/>
</dbReference>
<proteinExistence type="predicted"/>
<feature type="domain" description="Response regulatory" evidence="2">
    <location>
        <begin position="10"/>
        <end position="129"/>
    </location>
</feature>
<keyword evidence="1" id="KW-0597">Phosphoprotein</keyword>
<evidence type="ECO:0000313" key="4">
    <source>
        <dbReference type="EMBL" id="OHA96729.1"/>
    </source>
</evidence>
<comment type="caution">
    <text evidence="4">The sequence shown here is derived from an EMBL/GenBank/DDBJ whole genome shotgun (WGS) entry which is preliminary data.</text>
</comment>
<dbReference type="InterPro" id="IPR029787">
    <property type="entry name" value="Nucleotide_cyclase"/>
</dbReference>
<feature type="domain" description="GGDEF" evidence="3">
    <location>
        <begin position="167"/>
        <end position="294"/>
    </location>
</feature>
<dbReference type="InterPro" id="IPR001789">
    <property type="entry name" value="Sig_transdc_resp-reg_receiver"/>
</dbReference>
<evidence type="ECO:0000259" key="3">
    <source>
        <dbReference type="PROSITE" id="PS50887"/>
    </source>
</evidence>
<feature type="modified residue" description="4-aspartylphosphate" evidence="1">
    <location>
        <position position="61"/>
    </location>
</feature>
<dbReference type="Gene3D" id="3.40.50.2300">
    <property type="match status" value="1"/>
</dbReference>
<dbReference type="Pfam" id="PF00072">
    <property type="entry name" value="Response_reg"/>
    <property type="match status" value="1"/>
</dbReference>
<protein>
    <recommendedName>
        <fullName evidence="6">GGDEF domain-containing protein</fullName>
    </recommendedName>
</protein>
<name>A0A1G2TJ89_9BACT</name>
<evidence type="ECO:0000313" key="5">
    <source>
        <dbReference type="Proteomes" id="UP000177279"/>
    </source>
</evidence>
<dbReference type="InterPro" id="IPR050469">
    <property type="entry name" value="Diguanylate_Cyclase"/>
</dbReference>
<dbReference type="InterPro" id="IPR011006">
    <property type="entry name" value="CheY-like_superfamily"/>
</dbReference>
<dbReference type="PROSITE" id="PS50110">
    <property type="entry name" value="RESPONSE_REGULATORY"/>
    <property type="match status" value="1"/>
</dbReference>
<evidence type="ECO:0000259" key="2">
    <source>
        <dbReference type="PROSITE" id="PS50110"/>
    </source>
</evidence>
<dbReference type="NCBIfam" id="TIGR00254">
    <property type="entry name" value="GGDEF"/>
    <property type="match status" value="1"/>
</dbReference>
<dbReference type="PANTHER" id="PTHR45138">
    <property type="entry name" value="REGULATORY COMPONENTS OF SENSORY TRANSDUCTION SYSTEM"/>
    <property type="match status" value="1"/>
</dbReference>
<dbReference type="CDD" id="cd01949">
    <property type="entry name" value="GGDEF"/>
    <property type="match status" value="1"/>
</dbReference>
<dbReference type="SUPFAM" id="SSF52172">
    <property type="entry name" value="CheY-like"/>
    <property type="match status" value="1"/>
</dbReference>
<dbReference type="GO" id="GO:0005886">
    <property type="term" value="C:plasma membrane"/>
    <property type="evidence" value="ECO:0007669"/>
    <property type="project" value="TreeGrafter"/>
</dbReference>
<gene>
    <name evidence="4" type="ORF">A3D49_02705</name>
</gene>
<organism evidence="4 5">
    <name type="scientific">Candidatus Zambryskibacteria bacterium RIFCSPHIGHO2_02_FULL_43_37</name>
    <dbReference type="NCBI Taxonomy" id="1802749"/>
    <lineage>
        <taxon>Bacteria</taxon>
        <taxon>Candidatus Zambryskiibacteriota</taxon>
    </lineage>
</organism>
<dbReference type="GO" id="GO:0000160">
    <property type="term" value="P:phosphorelay signal transduction system"/>
    <property type="evidence" value="ECO:0007669"/>
    <property type="project" value="InterPro"/>
</dbReference>
<dbReference type="SUPFAM" id="SSF55073">
    <property type="entry name" value="Nucleotide cyclase"/>
    <property type="match status" value="1"/>
</dbReference>
<dbReference type="EMBL" id="MHVS01000004">
    <property type="protein sequence ID" value="OHA96729.1"/>
    <property type="molecule type" value="Genomic_DNA"/>
</dbReference>
<sequence>MGTTAQKPFVLIVDNDKEWNKAEVERWLEKEGCKAVTAPNYGSAVRLAHKIKGRVGVLFTDVILSEERSGIDLLRYFDLYLPNFVCYAVGYEHILKPTLKREAIWAGAEAVLYKPVSFEDLRIFVMRPQAIKRARMAVYDNMTGLMSRGVFTEVATTTLHSARRHKEPLSLLFIDANDLKMVNDTYGHEAGDRVLEIIASAIREHSRTYDHPCRWAGDEFVILLQGANENDAHRRVHDLKKAVEEKVFDVRGGESIKLSISVGVTELFPEDRDIIELVSRADEAMYKDKGSRGR</sequence>
<dbReference type="AlphaFoldDB" id="A0A1G2TJ89"/>
<reference evidence="4 5" key="1">
    <citation type="journal article" date="2016" name="Nat. Commun.">
        <title>Thousands of microbial genomes shed light on interconnected biogeochemical processes in an aquifer system.</title>
        <authorList>
            <person name="Anantharaman K."/>
            <person name="Brown C.T."/>
            <person name="Hug L.A."/>
            <person name="Sharon I."/>
            <person name="Castelle C.J."/>
            <person name="Probst A.J."/>
            <person name="Thomas B.C."/>
            <person name="Singh A."/>
            <person name="Wilkins M.J."/>
            <person name="Karaoz U."/>
            <person name="Brodie E.L."/>
            <person name="Williams K.H."/>
            <person name="Hubbard S.S."/>
            <person name="Banfield J.F."/>
        </authorList>
    </citation>
    <scope>NUCLEOTIDE SEQUENCE [LARGE SCALE GENOMIC DNA]</scope>
</reference>